<dbReference type="GO" id="GO:0016787">
    <property type="term" value="F:hydrolase activity"/>
    <property type="evidence" value="ECO:0007669"/>
    <property type="project" value="UniProtKB-KW"/>
</dbReference>
<keyword evidence="4" id="KW-1185">Reference proteome</keyword>
<dbReference type="AlphaFoldDB" id="A0A3N4PUZ1"/>
<dbReference type="SMART" id="SM00450">
    <property type="entry name" value="RHOD"/>
    <property type="match status" value="2"/>
</dbReference>
<proteinExistence type="predicted"/>
<dbReference type="InterPro" id="IPR001279">
    <property type="entry name" value="Metallo-B-lactamas"/>
</dbReference>
<evidence type="ECO:0000313" key="4">
    <source>
        <dbReference type="Proteomes" id="UP000278351"/>
    </source>
</evidence>
<comment type="caution">
    <text evidence="3">The sequence shown here is derived from an EMBL/GenBank/DDBJ whole genome shotgun (WGS) entry which is preliminary data.</text>
</comment>
<dbReference type="PROSITE" id="PS50206">
    <property type="entry name" value="RHODANESE_3"/>
    <property type="match status" value="2"/>
</dbReference>
<protein>
    <submittedName>
        <fullName evidence="3">MBL fold metallo-hydrolase</fullName>
    </submittedName>
</protein>
<dbReference type="InterPro" id="IPR001763">
    <property type="entry name" value="Rhodanese-like_dom"/>
</dbReference>
<dbReference type="Gene3D" id="3.40.250.10">
    <property type="entry name" value="Rhodanese-like domain"/>
    <property type="match status" value="2"/>
</dbReference>
<dbReference type="CDD" id="cd00158">
    <property type="entry name" value="RHOD"/>
    <property type="match status" value="1"/>
</dbReference>
<dbReference type="Gene3D" id="3.60.15.10">
    <property type="entry name" value="Ribonuclease Z/Hydroxyacylglutathione hydrolase-like"/>
    <property type="match status" value="1"/>
</dbReference>
<dbReference type="InterPro" id="IPR036873">
    <property type="entry name" value="Rhodanese-like_dom_sf"/>
</dbReference>
<accession>A0A3N4PUZ1</accession>
<dbReference type="RefSeq" id="WP_123847879.1">
    <property type="nucleotide sequence ID" value="NZ_RPDH01000002.1"/>
</dbReference>
<reference evidence="3 4" key="1">
    <citation type="submission" date="2018-11" db="EMBL/GenBank/DDBJ databases">
        <title>Chitinophaga lutea sp.nov., isolate from arsenic contaminated soil.</title>
        <authorList>
            <person name="Zong Y."/>
        </authorList>
    </citation>
    <scope>NUCLEOTIDE SEQUENCE [LARGE SCALE GENOMIC DNA]</scope>
    <source>
        <strain evidence="3 4">ZY74</strain>
    </source>
</reference>
<organism evidence="3 4">
    <name type="scientific">Chitinophaga lutea</name>
    <dbReference type="NCBI Taxonomy" id="2488634"/>
    <lineage>
        <taxon>Bacteria</taxon>
        <taxon>Pseudomonadati</taxon>
        <taxon>Bacteroidota</taxon>
        <taxon>Chitinophagia</taxon>
        <taxon>Chitinophagales</taxon>
        <taxon>Chitinophagaceae</taxon>
        <taxon>Chitinophaga</taxon>
    </lineage>
</organism>
<dbReference type="InterPro" id="IPR036866">
    <property type="entry name" value="RibonucZ/Hydroxyglut_hydro"/>
</dbReference>
<sequence>MYFQHIYDKSLAQGSYFIGCQKAGVAAVIDPKRDVDTYLEIAQQQKMKITHILETHIHADFLSGSRELAALTGAGMYLSDEGGPDWQYEFDHIGLRDGSRIRVGNLELAVLHTPGHTPESISFLLTDLPASDAPVMLFTGDFVFVGDIGRPDLLEKAAGLTGTQEPGARQQFGSLKKFSALPGFVQVWPGHGAGSACGKALGAVPSTTTGYELVRNWAFRFEQDETGFVEYLLADQPEPPAYFAMMKKLNKVNRPLLTEVPILQELDAAALKEALEKGYKLIDTRDKAAFAAGHIPGSINIQGNNSFNTWAGWFLDYTTPFILLAEPAQLDDLTRKLMRIGLDNIHGYIPSVKAWETTGGALNKVPVISLDEFKTLYRNNGIQVVDLRGATEYRAGHISGADHVFLGTMLNNLDEISRDKTVVIHCQGGDRATIGYSLLARNGYTNVLNFSGGMNLWQQGGNPVVHQ</sequence>
<gene>
    <name evidence="3" type="ORF">EGT74_17825</name>
</gene>
<dbReference type="SUPFAM" id="SSF56281">
    <property type="entry name" value="Metallo-hydrolase/oxidoreductase"/>
    <property type="match status" value="1"/>
</dbReference>
<dbReference type="GO" id="GO:0050313">
    <property type="term" value="F:sulfur dioxygenase activity"/>
    <property type="evidence" value="ECO:0007669"/>
    <property type="project" value="InterPro"/>
</dbReference>
<feature type="domain" description="Rhodanese" evidence="2">
    <location>
        <begin position="378"/>
        <end position="466"/>
    </location>
</feature>
<dbReference type="PANTHER" id="PTHR43084:SF1">
    <property type="entry name" value="PERSULFIDE DIOXYGENASE ETHE1, MITOCHONDRIAL"/>
    <property type="match status" value="1"/>
</dbReference>
<dbReference type="SUPFAM" id="SSF52821">
    <property type="entry name" value="Rhodanese/Cell cycle control phosphatase"/>
    <property type="match status" value="2"/>
</dbReference>
<evidence type="ECO:0000259" key="2">
    <source>
        <dbReference type="PROSITE" id="PS50206"/>
    </source>
</evidence>
<dbReference type="Proteomes" id="UP000278351">
    <property type="component" value="Unassembled WGS sequence"/>
</dbReference>
<dbReference type="OrthoDB" id="9784009at2"/>
<dbReference type="SMART" id="SM00849">
    <property type="entry name" value="Lactamase_B"/>
    <property type="match status" value="1"/>
</dbReference>
<dbReference type="InterPro" id="IPR044528">
    <property type="entry name" value="POD-like_MBL-fold"/>
</dbReference>
<dbReference type="EMBL" id="RPDH01000002">
    <property type="protein sequence ID" value="RPE08881.1"/>
    <property type="molecule type" value="Genomic_DNA"/>
</dbReference>
<keyword evidence="3" id="KW-0378">Hydrolase</keyword>
<dbReference type="CDD" id="cd07724">
    <property type="entry name" value="POD-like_MBL-fold"/>
    <property type="match status" value="1"/>
</dbReference>
<evidence type="ECO:0000256" key="1">
    <source>
        <dbReference type="ARBA" id="ARBA00022723"/>
    </source>
</evidence>
<evidence type="ECO:0000313" key="3">
    <source>
        <dbReference type="EMBL" id="RPE08881.1"/>
    </source>
</evidence>
<dbReference type="InterPro" id="IPR051682">
    <property type="entry name" value="Mito_Persulfide_Diox"/>
</dbReference>
<name>A0A3N4PUZ1_9BACT</name>
<dbReference type="GO" id="GO:0046872">
    <property type="term" value="F:metal ion binding"/>
    <property type="evidence" value="ECO:0007669"/>
    <property type="project" value="UniProtKB-KW"/>
</dbReference>
<dbReference type="Pfam" id="PF00753">
    <property type="entry name" value="Lactamase_B"/>
    <property type="match status" value="1"/>
</dbReference>
<feature type="domain" description="Rhodanese" evidence="2">
    <location>
        <begin position="275"/>
        <end position="364"/>
    </location>
</feature>
<dbReference type="GO" id="GO:0070813">
    <property type="term" value="P:hydrogen sulfide metabolic process"/>
    <property type="evidence" value="ECO:0007669"/>
    <property type="project" value="TreeGrafter"/>
</dbReference>
<dbReference type="GO" id="GO:0006749">
    <property type="term" value="P:glutathione metabolic process"/>
    <property type="evidence" value="ECO:0007669"/>
    <property type="project" value="InterPro"/>
</dbReference>
<dbReference type="PANTHER" id="PTHR43084">
    <property type="entry name" value="PERSULFIDE DIOXYGENASE ETHE1"/>
    <property type="match status" value="1"/>
</dbReference>
<dbReference type="Pfam" id="PF00581">
    <property type="entry name" value="Rhodanese"/>
    <property type="match status" value="2"/>
</dbReference>
<dbReference type="FunFam" id="3.60.15.10:FF:000030">
    <property type="entry name" value="Metallo-beta-lactamase family protein"/>
    <property type="match status" value="1"/>
</dbReference>
<keyword evidence="1" id="KW-0479">Metal-binding</keyword>